<keyword evidence="6" id="KW-0325">Glycoprotein</keyword>
<feature type="domain" description="Subtilisin-like protease fibronectin type-III" evidence="11">
    <location>
        <begin position="690"/>
        <end position="786"/>
    </location>
</feature>
<dbReference type="InterPro" id="IPR000209">
    <property type="entry name" value="Peptidase_S8/S53_dom"/>
</dbReference>
<dbReference type="InterPro" id="IPR036852">
    <property type="entry name" value="Peptidase_S8/S53_dom_sf"/>
</dbReference>
<evidence type="ECO:0000256" key="2">
    <source>
        <dbReference type="ARBA" id="ARBA00022670"/>
    </source>
</evidence>
<organism evidence="12 13">
    <name type="scientific">Punica granatum</name>
    <name type="common">Pomegranate</name>
    <dbReference type="NCBI Taxonomy" id="22663"/>
    <lineage>
        <taxon>Eukaryota</taxon>
        <taxon>Viridiplantae</taxon>
        <taxon>Streptophyta</taxon>
        <taxon>Embryophyta</taxon>
        <taxon>Tracheophyta</taxon>
        <taxon>Spermatophyta</taxon>
        <taxon>Magnoliopsida</taxon>
        <taxon>eudicotyledons</taxon>
        <taxon>Gunneridae</taxon>
        <taxon>Pentapetalae</taxon>
        <taxon>rosids</taxon>
        <taxon>malvids</taxon>
        <taxon>Myrtales</taxon>
        <taxon>Lythraceae</taxon>
        <taxon>Punica</taxon>
    </lineage>
</organism>
<dbReference type="AlphaFoldDB" id="A0A218XKE4"/>
<dbReference type="GO" id="GO:0004252">
    <property type="term" value="F:serine-type endopeptidase activity"/>
    <property type="evidence" value="ECO:0007669"/>
    <property type="project" value="UniProtKB-UniRule"/>
</dbReference>
<feature type="domain" description="Peptidase S8/S53" evidence="9">
    <location>
        <begin position="159"/>
        <end position="608"/>
    </location>
</feature>
<feature type="active site" description="Charge relay system" evidence="7 8">
    <location>
        <position position="245"/>
    </location>
</feature>
<proteinExistence type="inferred from homology"/>
<keyword evidence="4 8" id="KW-0378">Hydrolase</keyword>
<dbReference type="CDD" id="cd04852">
    <property type="entry name" value="Peptidases_S8_3"/>
    <property type="match status" value="1"/>
</dbReference>
<dbReference type="InterPro" id="IPR041469">
    <property type="entry name" value="Subtilisin-like_FN3"/>
</dbReference>
<evidence type="ECO:0000259" key="11">
    <source>
        <dbReference type="Pfam" id="PF17766"/>
    </source>
</evidence>
<keyword evidence="3" id="KW-0732">Signal</keyword>
<dbReference type="InterPro" id="IPR023828">
    <property type="entry name" value="Peptidase_S8_Ser-AS"/>
</dbReference>
<evidence type="ECO:0000256" key="7">
    <source>
        <dbReference type="PIRSR" id="PIRSR615500-1"/>
    </source>
</evidence>
<dbReference type="InterPro" id="IPR037045">
    <property type="entry name" value="S8pro/Inhibitor_I9_sf"/>
</dbReference>
<evidence type="ECO:0000259" key="9">
    <source>
        <dbReference type="Pfam" id="PF00082"/>
    </source>
</evidence>
<keyword evidence="2 8" id="KW-0645">Protease</keyword>
<dbReference type="Gene3D" id="3.40.50.200">
    <property type="entry name" value="Peptidase S8/S53 domain"/>
    <property type="match status" value="1"/>
</dbReference>
<dbReference type="Gene3D" id="3.30.70.80">
    <property type="entry name" value="Peptidase S8 propeptide/proteinase inhibitor I9"/>
    <property type="match status" value="1"/>
</dbReference>
<dbReference type="PROSITE" id="PS00138">
    <property type="entry name" value="SUBTILASE_SER"/>
    <property type="match status" value="1"/>
</dbReference>
<dbReference type="PROSITE" id="PS51892">
    <property type="entry name" value="SUBTILASE"/>
    <property type="match status" value="1"/>
</dbReference>
<evidence type="ECO:0000256" key="4">
    <source>
        <dbReference type="ARBA" id="ARBA00022801"/>
    </source>
</evidence>
<sequence length="794" mass="84789">MSVPSHTDLLLLKKNMFAKTTRSSTMIVSLLSFGLLFNFQSSITGTAIAEGKTSVHIVYLGEREHDNPELVTSSHHDMLASVLGSKESAAERLVYSYRHGFSGFAAKLTESQARKLADFPGVVRVMRNSLYRIQTTRSWDFLGLSSPPVNNLLYESKMGDGIIIGVLDTGIWPESESFTDKGLGPVPSYWNGTCEPGEQFDPVKHCNRKIIGARWYVKGILAEYGRPLNSSGDTEFMSPRDAVGHGTHTASIAAGSFVRNVSYKGVAHGTARGGAPRARLAIYKVCWNVLGGQCSSVDILKAFDEAIHDGVHVMSLSIGSSIPLFSEVDDHDGIATGSFHAMARGITVVCGAANDGPSAQTVQNTAPWILTVAASTMDRDFQSLITLGNNEVYVGQALYTGKEIGFASLVYPEGTMLDPTSVGICQGLTPNVTLFAGRVVLCFTSSARRAAITIAAAAVRLSGGIGLIAAKSPSDGLAPCSDDFPCVEVDYETGTSILYYFRSERSPTVKISPTLTVVNSKLPAHVAHFSSRGPNSIAPAILKPDIAAPGVNILAASSPLDPLSANGYAMHTGTSMSTPHVAGIVALLKALHLDWSPAMIKSSIITTGWKNHPTGFPIQAAGSPQKVADPFDYGGGIINPNGAAWPGLVYDMAMTDYINYLCHRGYNESDISRIVGQPTICQDKSHSILDTNLPSITIPNLASLTTVMRTVTNVGPQMSTYWALIEPPPGTTVTVCPNVLVFNATAQKITFKVTVRLILPIVESGYIFGSLKWSNGVNHVTSPLIVRVGFSHLH</sequence>
<evidence type="ECO:0000256" key="8">
    <source>
        <dbReference type="PROSITE-ProRule" id="PRU01240"/>
    </source>
</evidence>
<dbReference type="Gene3D" id="2.60.40.2310">
    <property type="match status" value="1"/>
</dbReference>
<dbReference type="SUPFAM" id="SSF52743">
    <property type="entry name" value="Subtilisin-like"/>
    <property type="match status" value="1"/>
</dbReference>
<dbReference type="GO" id="GO:0006508">
    <property type="term" value="P:proteolysis"/>
    <property type="evidence" value="ECO:0007669"/>
    <property type="project" value="UniProtKB-KW"/>
</dbReference>
<evidence type="ECO:0000256" key="6">
    <source>
        <dbReference type="ARBA" id="ARBA00023180"/>
    </source>
</evidence>
<dbReference type="Pfam" id="PF05922">
    <property type="entry name" value="Inhibitor_I9"/>
    <property type="match status" value="1"/>
</dbReference>
<dbReference type="Pfam" id="PF17766">
    <property type="entry name" value="fn3_6"/>
    <property type="match status" value="1"/>
</dbReference>
<accession>A0A218XKE4</accession>
<protein>
    <recommendedName>
        <fullName evidence="14">Subtilisin-like protease SBT3.6</fullName>
    </recommendedName>
</protein>
<evidence type="ECO:0000256" key="3">
    <source>
        <dbReference type="ARBA" id="ARBA00022729"/>
    </source>
</evidence>
<dbReference type="EMBL" id="MTKT01001287">
    <property type="protein sequence ID" value="OWM85159.1"/>
    <property type="molecule type" value="Genomic_DNA"/>
</dbReference>
<dbReference type="InterPro" id="IPR045051">
    <property type="entry name" value="SBT"/>
</dbReference>
<dbReference type="FunFam" id="3.50.30.30:FF:000005">
    <property type="entry name" value="subtilisin-like protease SBT1.5"/>
    <property type="match status" value="1"/>
</dbReference>
<gene>
    <name evidence="12" type="ORF">CDL15_Pgr027946</name>
</gene>
<dbReference type="InterPro" id="IPR015500">
    <property type="entry name" value="Peptidase_S8_subtilisin-rel"/>
</dbReference>
<reference evidence="13" key="1">
    <citation type="journal article" date="2017" name="Plant J.">
        <title>The pomegranate (Punica granatum L.) genome and the genomics of punicalagin biosynthesis.</title>
        <authorList>
            <person name="Qin G."/>
            <person name="Xu C."/>
            <person name="Ming R."/>
            <person name="Tang H."/>
            <person name="Guyot R."/>
            <person name="Kramer E.M."/>
            <person name="Hu Y."/>
            <person name="Yi X."/>
            <person name="Qi Y."/>
            <person name="Xu X."/>
            <person name="Gao Z."/>
            <person name="Pan H."/>
            <person name="Jian J."/>
            <person name="Tian Y."/>
            <person name="Yue Z."/>
            <person name="Xu Y."/>
        </authorList>
    </citation>
    <scope>NUCLEOTIDE SEQUENCE [LARGE SCALE GENOMIC DNA]</scope>
    <source>
        <strain evidence="13">cv. Dabenzi</strain>
    </source>
</reference>
<dbReference type="InterPro" id="IPR034197">
    <property type="entry name" value="Peptidases_S8_3"/>
</dbReference>
<evidence type="ECO:0000313" key="13">
    <source>
        <dbReference type="Proteomes" id="UP000197138"/>
    </source>
</evidence>
<dbReference type="Proteomes" id="UP000197138">
    <property type="component" value="Unassembled WGS sequence"/>
</dbReference>
<dbReference type="FunFam" id="2.60.40.2310:FF:000001">
    <property type="entry name" value="Subtilisin-like protease SBT1.5"/>
    <property type="match status" value="1"/>
</dbReference>
<comment type="similarity">
    <text evidence="1 8">Belongs to the peptidase S8 family.</text>
</comment>
<name>A0A218XKE4_PUNGR</name>
<evidence type="ECO:0008006" key="14">
    <source>
        <dbReference type="Google" id="ProtNLM"/>
    </source>
</evidence>
<comment type="caution">
    <text evidence="12">The sequence shown here is derived from an EMBL/GenBank/DDBJ whole genome shotgun (WGS) entry which is preliminary data.</text>
</comment>
<evidence type="ECO:0000256" key="1">
    <source>
        <dbReference type="ARBA" id="ARBA00011073"/>
    </source>
</evidence>
<feature type="active site" description="Charge relay system" evidence="7 8">
    <location>
        <position position="168"/>
    </location>
</feature>
<dbReference type="FunFam" id="3.40.50.200:FF:000006">
    <property type="entry name" value="Subtilisin-like protease SBT1.5"/>
    <property type="match status" value="1"/>
</dbReference>
<dbReference type="Gene3D" id="3.50.30.30">
    <property type="match status" value="1"/>
</dbReference>
<feature type="domain" description="Inhibitor I9" evidence="10">
    <location>
        <begin position="55"/>
        <end position="133"/>
    </location>
</feature>
<evidence type="ECO:0000313" key="12">
    <source>
        <dbReference type="EMBL" id="OWM85159.1"/>
    </source>
</evidence>
<feature type="active site" description="Charge relay system" evidence="7 8">
    <location>
        <position position="575"/>
    </location>
</feature>
<dbReference type="FunFam" id="3.30.70.80:FF:000002">
    <property type="entry name" value="Subtilisin-like protease SBT5.3"/>
    <property type="match status" value="1"/>
</dbReference>
<dbReference type="InterPro" id="IPR010259">
    <property type="entry name" value="S8pro/Inhibitor_I9"/>
</dbReference>
<evidence type="ECO:0000259" key="10">
    <source>
        <dbReference type="Pfam" id="PF05922"/>
    </source>
</evidence>
<dbReference type="Pfam" id="PF00082">
    <property type="entry name" value="Peptidase_S8"/>
    <property type="match status" value="1"/>
</dbReference>
<dbReference type="CDD" id="cd02120">
    <property type="entry name" value="PA_subtilisin_like"/>
    <property type="match status" value="1"/>
</dbReference>
<dbReference type="PRINTS" id="PR00723">
    <property type="entry name" value="SUBTILISIN"/>
</dbReference>
<evidence type="ECO:0000256" key="5">
    <source>
        <dbReference type="ARBA" id="ARBA00022825"/>
    </source>
</evidence>
<keyword evidence="5 8" id="KW-0720">Serine protease</keyword>
<dbReference type="PANTHER" id="PTHR10795">
    <property type="entry name" value="PROPROTEIN CONVERTASE SUBTILISIN/KEXIN"/>
    <property type="match status" value="1"/>
</dbReference>